<name>A0A0K1EPP4_CHOCO</name>
<dbReference type="RefSeq" id="WP_156339085.1">
    <property type="nucleotide sequence ID" value="NZ_CP012159.1"/>
</dbReference>
<dbReference type="AlphaFoldDB" id="A0A0K1EPP4"/>
<protein>
    <recommendedName>
        <fullName evidence="4">CARDB domain-containing protein</fullName>
    </recommendedName>
</protein>
<organism evidence="2 3">
    <name type="scientific">Chondromyces crocatus</name>
    <dbReference type="NCBI Taxonomy" id="52"/>
    <lineage>
        <taxon>Bacteria</taxon>
        <taxon>Pseudomonadati</taxon>
        <taxon>Myxococcota</taxon>
        <taxon>Polyangia</taxon>
        <taxon>Polyangiales</taxon>
        <taxon>Polyangiaceae</taxon>
        <taxon>Chondromyces</taxon>
    </lineage>
</organism>
<evidence type="ECO:0000313" key="3">
    <source>
        <dbReference type="Proteomes" id="UP000067626"/>
    </source>
</evidence>
<evidence type="ECO:0000256" key="1">
    <source>
        <dbReference type="SAM" id="SignalP"/>
    </source>
</evidence>
<feature type="chain" id="PRO_5005459770" description="CARDB domain-containing protein" evidence="1">
    <location>
        <begin position="23"/>
        <end position="381"/>
    </location>
</feature>
<dbReference type="Proteomes" id="UP000067626">
    <property type="component" value="Chromosome"/>
</dbReference>
<sequence>MKSKSAALLMVSGILSCWGLPACLSTPAEMDSRPLGDDGPGTPPPDLRPDVIAVSVLGPTGALPVKGDMLELTLAVQNLGAGSGTVTLRPLLTSARFNDFVDVSLEPITFTLGGRETREVSLSVEPIVIDAAKGKHFALNRGDYDLSGVIVDVAGEPLSVDTDFLGAAFTIAPSDVVFSAVVYDASYFERIGYDGTPETYMREAFDRATEVFTPESPGSSEGTYTAFDGFDDMMGVRQIFHAVGGLAASSAGGGFCEQVGAHARAVFGLTRDWDIDEANGNFTDPDHHGFDLLVGLTPEMGGGATCGWLGVQVSGQFGSDRSLDRSQLVVVHETGHLFGAPHCDPLQGYVMCGGEQHPHYVDDKIFVWHQVSLDVMQNRWR</sequence>
<reference evidence="2 3" key="1">
    <citation type="submission" date="2015-07" db="EMBL/GenBank/DDBJ databases">
        <title>Genome analysis of myxobacterium Chondromyces crocatus Cm c5 reveals a high potential for natural compound synthesis and the genetic basis for the loss of fruiting body formation.</title>
        <authorList>
            <person name="Zaburannyi N."/>
            <person name="Bunk B."/>
            <person name="Maier J."/>
            <person name="Overmann J."/>
            <person name="Mueller R."/>
        </authorList>
    </citation>
    <scope>NUCLEOTIDE SEQUENCE [LARGE SCALE GENOMIC DNA]</scope>
    <source>
        <strain evidence="2 3">Cm c5</strain>
    </source>
</reference>
<dbReference type="PROSITE" id="PS51257">
    <property type="entry name" value="PROKAR_LIPOPROTEIN"/>
    <property type="match status" value="1"/>
</dbReference>
<keyword evidence="3" id="KW-1185">Reference proteome</keyword>
<evidence type="ECO:0000313" key="2">
    <source>
        <dbReference type="EMBL" id="AKT42895.1"/>
    </source>
</evidence>
<dbReference type="KEGG" id="ccro:CMC5_071230"/>
<accession>A0A0K1EPP4</accession>
<dbReference type="EMBL" id="CP012159">
    <property type="protein sequence ID" value="AKT42895.1"/>
    <property type="molecule type" value="Genomic_DNA"/>
</dbReference>
<dbReference type="OrthoDB" id="1496095at2"/>
<gene>
    <name evidence="2" type="ORF">CMC5_071230</name>
</gene>
<evidence type="ECO:0008006" key="4">
    <source>
        <dbReference type="Google" id="ProtNLM"/>
    </source>
</evidence>
<dbReference type="SUPFAM" id="SSF55486">
    <property type="entry name" value="Metalloproteases ('zincins'), catalytic domain"/>
    <property type="match status" value="1"/>
</dbReference>
<proteinExistence type="predicted"/>
<feature type="signal peptide" evidence="1">
    <location>
        <begin position="1"/>
        <end position="22"/>
    </location>
</feature>
<keyword evidence="1" id="KW-0732">Signal</keyword>